<dbReference type="PRINTS" id="PR00625">
    <property type="entry name" value="JDOMAIN"/>
</dbReference>
<reference evidence="8" key="1">
    <citation type="journal article" date="2020" name="bioRxiv">
        <title>Comparative genomics of Chlamydomonas.</title>
        <authorList>
            <person name="Craig R.J."/>
            <person name="Hasan A.R."/>
            <person name="Ness R.W."/>
            <person name="Keightley P.D."/>
        </authorList>
    </citation>
    <scope>NUCLEOTIDE SEQUENCE</scope>
    <source>
        <strain evidence="8">CCAP 11/70</strain>
    </source>
</reference>
<keyword evidence="2 6" id="KW-0812">Transmembrane</keyword>
<feature type="transmembrane region" description="Helical" evidence="6">
    <location>
        <begin position="221"/>
        <end position="241"/>
    </location>
</feature>
<name>A0A836BQH7_9CHLO</name>
<evidence type="ECO:0000313" key="9">
    <source>
        <dbReference type="Proteomes" id="UP000612055"/>
    </source>
</evidence>
<proteinExistence type="predicted"/>
<dbReference type="Pfam" id="PF00226">
    <property type="entry name" value="DnaJ"/>
    <property type="match status" value="1"/>
</dbReference>
<keyword evidence="4 6" id="KW-0472">Membrane</keyword>
<evidence type="ECO:0000256" key="6">
    <source>
        <dbReference type="SAM" id="Phobius"/>
    </source>
</evidence>
<dbReference type="PANTHER" id="PTHR43908:SF3">
    <property type="entry name" value="AT29763P-RELATED"/>
    <property type="match status" value="1"/>
</dbReference>
<dbReference type="GO" id="GO:0030544">
    <property type="term" value="F:Hsp70 protein binding"/>
    <property type="evidence" value="ECO:0007669"/>
    <property type="project" value="TreeGrafter"/>
</dbReference>
<dbReference type="GO" id="GO:0071218">
    <property type="term" value="P:cellular response to misfolded protein"/>
    <property type="evidence" value="ECO:0007669"/>
    <property type="project" value="TreeGrafter"/>
</dbReference>
<dbReference type="PROSITE" id="PS50076">
    <property type="entry name" value="DNAJ_2"/>
    <property type="match status" value="1"/>
</dbReference>
<dbReference type="CDD" id="cd06257">
    <property type="entry name" value="DnaJ"/>
    <property type="match status" value="1"/>
</dbReference>
<evidence type="ECO:0000256" key="5">
    <source>
        <dbReference type="SAM" id="MobiDB-lite"/>
    </source>
</evidence>
<evidence type="ECO:0000256" key="4">
    <source>
        <dbReference type="ARBA" id="ARBA00023136"/>
    </source>
</evidence>
<dbReference type="GO" id="GO:0005789">
    <property type="term" value="C:endoplasmic reticulum membrane"/>
    <property type="evidence" value="ECO:0007669"/>
    <property type="project" value="TreeGrafter"/>
</dbReference>
<dbReference type="PANTHER" id="PTHR43908">
    <property type="entry name" value="AT29763P-RELATED"/>
    <property type="match status" value="1"/>
</dbReference>
<comment type="caution">
    <text evidence="8">The sequence shown here is derived from an EMBL/GenBank/DDBJ whole genome shotgun (WGS) entry which is preliminary data.</text>
</comment>
<evidence type="ECO:0000313" key="8">
    <source>
        <dbReference type="EMBL" id="KAG2483613.1"/>
    </source>
</evidence>
<feature type="domain" description="J" evidence="7">
    <location>
        <begin position="56"/>
        <end position="120"/>
    </location>
</feature>
<feature type="region of interest" description="Disordered" evidence="5">
    <location>
        <begin position="182"/>
        <end position="214"/>
    </location>
</feature>
<sequence length="349" mass="38251">MPWTRRNHSHAKPAGAAPHRAAGPAAPNLPPKPAKIEDPGTPEQKALVAQVIKAKDFYDVLGIAKEATDDDIKKAYRKLALKLHPDKNRALRADEAFKVVSRAFTCLSDADKRAYYDRTGYESTAAAQAAAAAQRGAGAGPGPGATYYATVDDFDPEEIFNMFFGGAFGGPHTFRAQFGGIPRQRRHHGHGHGHGHNSGHHAAHGGGGGANAAADQQNQRAAILGLLQLAPIALILLFTFFSTSQSPPYSLVQESGYKVELLTARLSVPFYVKSVAELERAYPVGSSARHRLERQVEGAYYERLEARCQQERLMRHRAWSWGNREQARAMKLEACEEIDRVNEKLRGKR</sequence>
<comment type="subcellular location">
    <subcellularLocation>
        <location evidence="1">Membrane</location>
        <topology evidence="1">Single-pass membrane protein</topology>
    </subcellularLocation>
</comment>
<protein>
    <recommendedName>
        <fullName evidence="7">J domain-containing protein</fullName>
    </recommendedName>
</protein>
<dbReference type="InterPro" id="IPR051100">
    <property type="entry name" value="DnaJ_subfamily_B/C"/>
</dbReference>
<dbReference type="InterPro" id="IPR036869">
    <property type="entry name" value="J_dom_sf"/>
</dbReference>
<dbReference type="Gene3D" id="1.10.287.110">
    <property type="entry name" value="DnaJ domain"/>
    <property type="match status" value="1"/>
</dbReference>
<feature type="compositionally biased region" description="Basic residues" evidence="5">
    <location>
        <begin position="1"/>
        <end position="11"/>
    </location>
</feature>
<feature type="compositionally biased region" description="Low complexity" evidence="5">
    <location>
        <begin position="12"/>
        <end position="26"/>
    </location>
</feature>
<dbReference type="FunFam" id="1.10.287.110:FF:000070">
    <property type="entry name" value="Endoplasmic reticulum protein, putative"/>
    <property type="match status" value="1"/>
</dbReference>
<dbReference type="InterPro" id="IPR001623">
    <property type="entry name" value="DnaJ_domain"/>
</dbReference>
<dbReference type="EMBL" id="JAEHOE010000171">
    <property type="protein sequence ID" value="KAG2483613.1"/>
    <property type="molecule type" value="Genomic_DNA"/>
</dbReference>
<keyword evidence="3 6" id="KW-1133">Transmembrane helix</keyword>
<evidence type="ECO:0000259" key="7">
    <source>
        <dbReference type="PROSITE" id="PS50076"/>
    </source>
</evidence>
<dbReference type="InterPro" id="IPR015399">
    <property type="entry name" value="DUF1977_DnaJ-like"/>
</dbReference>
<dbReference type="SMART" id="SM00271">
    <property type="entry name" value="DnaJ"/>
    <property type="match status" value="1"/>
</dbReference>
<evidence type="ECO:0000256" key="2">
    <source>
        <dbReference type="ARBA" id="ARBA00022692"/>
    </source>
</evidence>
<feature type="compositionally biased region" description="Basic residues" evidence="5">
    <location>
        <begin position="183"/>
        <end position="203"/>
    </location>
</feature>
<dbReference type="OrthoDB" id="10250354at2759"/>
<evidence type="ECO:0000256" key="1">
    <source>
        <dbReference type="ARBA" id="ARBA00004167"/>
    </source>
</evidence>
<dbReference type="Proteomes" id="UP000612055">
    <property type="component" value="Unassembled WGS sequence"/>
</dbReference>
<feature type="region of interest" description="Disordered" evidence="5">
    <location>
        <begin position="1"/>
        <end position="42"/>
    </location>
</feature>
<keyword evidence="9" id="KW-1185">Reference proteome</keyword>
<dbReference type="Pfam" id="PF09320">
    <property type="entry name" value="DUF1977"/>
    <property type="match status" value="1"/>
</dbReference>
<gene>
    <name evidence="8" type="ORF">HYH03_017555</name>
</gene>
<accession>A0A836BQH7</accession>
<evidence type="ECO:0000256" key="3">
    <source>
        <dbReference type="ARBA" id="ARBA00022989"/>
    </source>
</evidence>
<dbReference type="AlphaFoldDB" id="A0A836BQH7"/>
<organism evidence="8 9">
    <name type="scientific">Edaphochlamys debaryana</name>
    <dbReference type="NCBI Taxonomy" id="47281"/>
    <lineage>
        <taxon>Eukaryota</taxon>
        <taxon>Viridiplantae</taxon>
        <taxon>Chlorophyta</taxon>
        <taxon>core chlorophytes</taxon>
        <taxon>Chlorophyceae</taxon>
        <taxon>CS clade</taxon>
        <taxon>Chlamydomonadales</taxon>
        <taxon>Chlamydomonadales incertae sedis</taxon>
        <taxon>Edaphochlamys</taxon>
    </lineage>
</organism>
<dbReference type="SUPFAM" id="SSF46565">
    <property type="entry name" value="Chaperone J-domain"/>
    <property type="match status" value="1"/>
</dbReference>